<dbReference type="Proteomes" id="UP001151760">
    <property type="component" value="Unassembled WGS sequence"/>
</dbReference>
<protein>
    <submittedName>
        <fullName evidence="1">Uncharacterized protein</fullName>
    </submittedName>
</protein>
<reference evidence="1" key="1">
    <citation type="journal article" date="2022" name="Int. J. Mol. Sci.">
        <title>Draft Genome of Tanacetum Coccineum: Genomic Comparison of Closely Related Tanacetum-Family Plants.</title>
        <authorList>
            <person name="Yamashiro T."/>
            <person name="Shiraishi A."/>
            <person name="Nakayama K."/>
            <person name="Satake H."/>
        </authorList>
    </citation>
    <scope>NUCLEOTIDE SEQUENCE</scope>
</reference>
<sequence>MFGSSQGYAVTNLGLRRYGNSYAEVFDTIAPFNFYNFNLQEIECPEGLAFEEFGALYDGIALQNLDQFCHVSSEQDDRCFISQAWNMLFRIKKQLGREKRSITMRQFIQALGRHSGKEKVTLDDLFLLHSMDGGVSVDIPWHVAKFLSDKAKGSKRKSPIVGAHLIRKIASYYGLMTLGALMNVTLGPETSSMSVAKLVDLGICRYNDLGIGEMVAKILEVAGDDDVGAGQAEIGGVGHHPNRSNANRLRAMEERLGEIVNDIDELTYVVSGMSEQYDKFYEEFGHWVQQGVNFMSDTLAYSTAPSPFASHFGEWLKFNNRDFTLDTQKEFKKRLTEIRIKEIECPKGLDFEEFGALHEGISLQNLDQFCHVSFEQDDRRFISQAWNRLFRIKEQVVREYVMEFLSSFTFRDHIEKLDVADTMVFQLGRHSGKEKVTLDDLFLLHSMDGGVSVDVPWHVAKFLSDKAKGSKRKSPIVGAHLIGKIASYYALMTLRALMNVTLGLETSSMSVAKLVDLGIS</sequence>
<gene>
    <name evidence="1" type="ORF">Tco_0749610</name>
</gene>
<proteinExistence type="predicted"/>
<reference evidence="1" key="2">
    <citation type="submission" date="2022-01" db="EMBL/GenBank/DDBJ databases">
        <authorList>
            <person name="Yamashiro T."/>
            <person name="Shiraishi A."/>
            <person name="Satake H."/>
            <person name="Nakayama K."/>
        </authorList>
    </citation>
    <scope>NUCLEOTIDE SEQUENCE</scope>
</reference>
<accession>A0ABQ4YYZ2</accession>
<comment type="caution">
    <text evidence="1">The sequence shown here is derived from an EMBL/GenBank/DDBJ whole genome shotgun (WGS) entry which is preliminary data.</text>
</comment>
<evidence type="ECO:0000313" key="2">
    <source>
        <dbReference type="Proteomes" id="UP001151760"/>
    </source>
</evidence>
<name>A0ABQ4YYZ2_9ASTR</name>
<evidence type="ECO:0000313" key="1">
    <source>
        <dbReference type="EMBL" id="GJS83069.1"/>
    </source>
</evidence>
<organism evidence="1 2">
    <name type="scientific">Tanacetum coccineum</name>
    <dbReference type="NCBI Taxonomy" id="301880"/>
    <lineage>
        <taxon>Eukaryota</taxon>
        <taxon>Viridiplantae</taxon>
        <taxon>Streptophyta</taxon>
        <taxon>Embryophyta</taxon>
        <taxon>Tracheophyta</taxon>
        <taxon>Spermatophyta</taxon>
        <taxon>Magnoliopsida</taxon>
        <taxon>eudicotyledons</taxon>
        <taxon>Gunneridae</taxon>
        <taxon>Pentapetalae</taxon>
        <taxon>asterids</taxon>
        <taxon>campanulids</taxon>
        <taxon>Asterales</taxon>
        <taxon>Asteraceae</taxon>
        <taxon>Asteroideae</taxon>
        <taxon>Anthemideae</taxon>
        <taxon>Anthemidinae</taxon>
        <taxon>Tanacetum</taxon>
    </lineage>
</organism>
<dbReference type="EMBL" id="BQNB010010873">
    <property type="protein sequence ID" value="GJS83069.1"/>
    <property type="molecule type" value="Genomic_DNA"/>
</dbReference>
<keyword evidence="2" id="KW-1185">Reference proteome</keyword>